<feature type="region of interest" description="Disordered" evidence="1">
    <location>
        <begin position="29"/>
        <end position="85"/>
    </location>
</feature>
<accession>A0A7H9HQH7</accession>
<dbReference type="AlphaFoldDB" id="A0A7H9HQH7"/>
<keyword evidence="3" id="KW-1185">Reference proteome</keyword>
<dbReference type="EMBL" id="CP059267">
    <property type="protein sequence ID" value="QLQ78595.1"/>
    <property type="molecule type" value="Genomic_DNA"/>
</dbReference>
<dbReference type="InterPro" id="IPR033775">
    <property type="entry name" value="DUF5137"/>
</dbReference>
<name>A0A7H9HQH7_9SACH</name>
<evidence type="ECO:0000313" key="3">
    <source>
        <dbReference type="Proteomes" id="UP000510647"/>
    </source>
</evidence>
<dbReference type="Pfam" id="PF17220">
    <property type="entry name" value="DUF5137"/>
    <property type="match status" value="1"/>
</dbReference>
<reference evidence="2 3" key="1">
    <citation type="submission" date="2020-06" db="EMBL/GenBank/DDBJ databases">
        <title>The yeast mating-type switching endonuclease HO is a domesticated member of an unorthodox homing genetic element family.</title>
        <authorList>
            <person name="Coughlan A.Y."/>
            <person name="Lombardi L."/>
            <person name="Braun-Galleani S."/>
            <person name="Martos A.R."/>
            <person name="Galeote V."/>
            <person name="Bigey F."/>
            <person name="Dequin S."/>
            <person name="Byrne K.P."/>
            <person name="Wolfe K.H."/>
        </authorList>
    </citation>
    <scope>NUCLEOTIDE SEQUENCE [LARGE SCALE GENOMIC DNA]</scope>
    <source>
        <strain evidence="2 3">CBS2947</strain>
    </source>
</reference>
<sequence length="85" mass="9659">MDDLGDVYGDWYREKSALSAGTLLDRELEEQEAQRRQRETDDELYQRSLPLESMPVLKPLGNTGSGCQQKRSASGELGVKKRSRQ</sequence>
<proteinExistence type="predicted"/>
<evidence type="ECO:0000256" key="1">
    <source>
        <dbReference type="SAM" id="MobiDB-lite"/>
    </source>
</evidence>
<dbReference type="Proteomes" id="UP000510647">
    <property type="component" value="Chromosome 1"/>
</dbReference>
<organism evidence="2 3">
    <name type="scientific">Torulaspora globosa</name>
    <dbReference type="NCBI Taxonomy" id="48254"/>
    <lineage>
        <taxon>Eukaryota</taxon>
        <taxon>Fungi</taxon>
        <taxon>Dikarya</taxon>
        <taxon>Ascomycota</taxon>
        <taxon>Saccharomycotina</taxon>
        <taxon>Saccharomycetes</taxon>
        <taxon>Saccharomycetales</taxon>
        <taxon>Saccharomycetaceae</taxon>
        <taxon>Torulaspora</taxon>
    </lineage>
</organism>
<evidence type="ECO:0000313" key="2">
    <source>
        <dbReference type="EMBL" id="QLQ78595.1"/>
    </source>
</evidence>
<gene>
    <name evidence="2" type="ORF">HG537_0A08420</name>
</gene>
<protein>
    <submittedName>
        <fullName evidence="2">Uncharacterized protein</fullName>
    </submittedName>
</protein>